<protein>
    <submittedName>
        <fullName evidence="1">Uncharacterized protein</fullName>
    </submittedName>
</protein>
<proteinExistence type="predicted"/>
<dbReference type="Proteomes" id="UP000634136">
    <property type="component" value="Unassembled WGS sequence"/>
</dbReference>
<comment type="caution">
    <text evidence="1">The sequence shown here is derived from an EMBL/GenBank/DDBJ whole genome shotgun (WGS) entry which is preliminary data.</text>
</comment>
<reference evidence="1" key="1">
    <citation type="submission" date="2020-09" db="EMBL/GenBank/DDBJ databases">
        <title>Genome-Enabled Discovery of Anthraquinone Biosynthesis in Senna tora.</title>
        <authorList>
            <person name="Kang S.-H."/>
            <person name="Pandey R.P."/>
            <person name="Lee C.-M."/>
            <person name="Sim J.-S."/>
            <person name="Jeong J.-T."/>
            <person name="Choi B.-S."/>
            <person name="Jung M."/>
            <person name="Ginzburg D."/>
            <person name="Zhao K."/>
            <person name="Won S.Y."/>
            <person name="Oh T.-J."/>
            <person name="Yu Y."/>
            <person name="Kim N.-H."/>
            <person name="Lee O.R."/>
            <person name="Lee T.-H."/>
            <person name="Bashyal P."/>
            <person name="Kim T.-S."/>
            <person name="Lee W.-H."/>
            <person name="Kawkins C."/>
            <person name="Kim C.-K."/>
            <person name="Kim J.S."/>
            <person name="Ahn B.O."/>
            <person name="Rhee S.Y."/>
            <person name="Sohng J.K."/>
        </authorList>
    </citation>
    <scope>NUCLEOTIDE SEQUENCE</scope>
    <source>
        <tissue evidence="1">Leaf</tissue>
    </source>
</reference>
<sequence length="93" mass="10713">MFYPSKTAYLHAINDLKLQILMKRSPHKYLSPFEHLKLALPTPEPNLSEMPLLGFKAARLNEVGSMGEWMRDSMDTVHIKCIRQPFLISDLLS</sequence>
<gene>
    <name evidence="1" type="ORF">G2W53_039528</name>
</gene>
<organism evidence="1 2">
    <name type="scientific">Senna tora</name>
    <dbReference type="NCBI Taxonomy" id="362788"/>
    <lineage>
        <taxon>Eukaryota</taxon>
        <taxon>Viridiplantae</taxon>
        <taxon>Streptophyta</taxon>
        <taxon>Embryophyta</taxon>
        <taxon>Tracheophyta</taxon>
        <taxon>Spermatophyta</taxon>
        <taxon>Magnoliopsida</taxon>
        <taxon>eudicotyledons</taxon>
        <taxon>Gunneridae</taxon>
        <taxon>Pentapetalae</taxon>
        <taxon>rosids</taxon>
        <taxon>fabids</taxon>
        <taxon>Fabales</taxon>
        <taxon>Fabaceae</taxon>
        <taxon>Caesalpinioideae</taxon>
        <taxon>Cassia clade</taxon>
        <taxon>Senna</taxon>
    </lineage>
</organism>
<dbReference type="EMBL" id="JAAIUW010000012">
    <property type="protein sequence ID" value="KAF7807367.1"/>
    <property type="molecule type" value="Genomic_DNA"/>
</dbReference>
<accession>A0A834W2W2</accession>
<name>A0A834W2W2_9FABA</name>
<evidence type="ECO:0000313" key="2">
    <source>
        <dbReference type="Proteomes" id="UP000634136"/>
    </source>
</evidence>
<keyword evidence="2" id="KW-1185">Reference proteome</keyword>
<dbReference type="AlphaFoldDB" id="A0A834W2W2"/>
<evidence type="ECO:0000313" key="1">
    <source>
        <dbReference type="EMBL" id="KAF7807367.1"/>
    </source>
</evidence>